<gene>
    <name evidence="2" type="ORF">SAMN05661093_04554</name>
</gene>
<dbReference type="Gene3D" id="2.160.20.80">
    <property type="entry name" value="E3 ubiquitin-protein ligase SopA"/>
    <property type="match status" value="1"/>
</dbReference>
<sequence>MTGRYDTITGMERTPWSWWRAAAVVVAPVLGVTVIAVVVFLLTGSPALDSVRTAVVLGLLTGFAVALMIAGWHVWRLSQSAAAREFDVTERRGSDAYARAADQLGSEKAPVRLAGLYALERLAQVDPQYRQTVVNVICSYLRMPYAPPEQAGDSVGDVAERGVRVAAQRILAGHLRPAEQDLFWPDIDLDLSGATLIDFRLSECRVRLGTFDRAHFAGEISFTGTQFASDARFYNARFVSRRADFRTTWFAGRVDFTGAGFAGDADFGSAKFTGEALFTKVVFAGMADFSQAAFNALGGFRTVMFVGRSEFAGAWFAAETDFSGSTFSKDASFNGVRFGAHVEALGAYFAAHCSFRGSYFTRNADLRAARFGGNVDFTEAWFATTAMLDGGRVRVDVDRSLSIWPRGWAIREPRDDAEARLADREGAWGYLLRVTSPEKPPPVLAERGAPPNAP</sequence>
<keyword evidence="1" id="KW-0812">Transmembrane</keyword>
<keyword evidence="3" id="KW-1185">Reference proteome</keyword>
<dbReference type="AlphaFoldDB" id="A0A1W2EK28"/>
<name>A0A1W2EK28_KIBAR</name>
<feature type="transmembrane region" description="Helical" evidence="1">
    <location>
        <begin position="54"/>
        <end position="75"/>
    </location>
</feature>
<protein>
    <recommendedName>
        <fullName evidence="4">Pentapeptide repeat-containing protein</fullName>
    </recommendedName>
</protein>
<organism evidence="2 3">
    <name type="scientific">Kibdelosporangium aridum</name>
    <dbReference type="NCBI Taxonomy" id="2030"/>
    <lineage>
        <taxon>Bacteria</taxon>
        <taxon>Bacillati</taxon>
        <taxon>Actinomycetota</taxon>
        <taxon>Actinomycetes</taxon>
        <taxon>Pseudonocardiales</taxon>
        <taxon>Pseudonocardiaceae</taxon>
        <taxon>Kibdelosporangium</taxon>
    </lineage>
</organism>
<evidence type="ECO:0000313" key="3">
    <source>
        <dbReference type="Proteomes" id="UP000192674"/>
    </source>
</evidence>
<proteinExistence type="predicted"/>
<evidence type="ECO:0000256" key="1">
    <source>
        <dbReference type="SAM" id="Phobius"/>
    </source>
</evidence>
<dbReference type="Proteomes" id="UP000192674">
    <property type="component" value="Unassembled WGS sequence"/>
</dbReference>
<keyword evidence="1" id="KW-0472">Membrane</keyword>
<evidence type="ECO:0000313" key="2">
    <source>
        <dbReference type="EMBL" id="SMD10023.1"/>
    </source>
</evidence>
<reference evidence="2 3" key="1">
    <citation type="submission" date="2017-04" db="EMBL/GenBank/DDBJ databases">
        <authorList>
            <person name="Afonso C.L."/>
            <person name="Miller P.J."/>
            <person name="Scott M.A."/>
            <person name="Spackman E."/>
            <person name="Goraichik I."/>
            <person name="Dimitrov K.M."/>
            <person name="Suarez D.L."/>
            <person name="Swayne D.E."/>
        </authorList>
    </citation>
    <scope>NUCLEOTIDE SEQUENCE [LARGE SCALE GENOMIC DNA]</scope>
    <source>
        <strain evidence="2 3">DSM 43828</strain>
    </source>
</reference>
<evidence type="ECO:0008006" key="4">
    <source>
        <dbReference type="Google" id="ProtNLM"/>
    </source>
</evidence>
<accession>A0A1W2EK28</accession>
<keyword evidence="1" id="KW-1133">Transmembrane helix</keyword>
<feature type="transmembrane region" description="Helical" evidence="1">
    <location>
        <begin position="18"/>
        <end position="42"/>
    </location>
</feature>
<dbReference type="EMBL" id="FWXV01000003">
    <property type="protein sequence ID" value="SMD10023.1"/>
    <property type="molecule type" value="Genomic_DNA"/>
</dbReference>